<feature type="compositionally biased region" description="Polar residues" evidence="1">
    <location>
        <begin position="656"/>
        <end position="676"/>
    </location>
</feature>
<protein>
    <submittedName>
        <fullName evidence="2">Uncharacterized protein</fullName>
    </submittedName>
</protein>
<sequence length="725" mass="78041">MMASMGPGFGHPNVMQQHPGVPGGHPMAQGMPHNPSQQGVPGGGMPPQLGAHMAVSGAPGSQVPAGLMGNMQPVAGGPNAHALQHLNPGQPQMFPQQPLHLNGPMQAQLQQQRYLQQQAQARQALIAQQLHGNMGAVNGMPMGMPMQPMNAAQMAAMRQMRPGHPHAQALMAQHMAMQHHQAQAQAQNPHLVQGNNPGQHMQMTPQQLQNLQTQQAQIAAASMQAQASGQGQQHPGQRPQPQAQQPQQPGQQNPQASQPQTQAGTPAPSGGQQTPAQTPGPTPAPQNQPQQPQNQQPQQPQPQLQNAATAHPQQAQLNAQAAHQVAVANSIALQQRRAEMRSHCLLKLMQFSEHLSGFPGPKGKGDLSYWNEFVGRFFSPKGVFRHWVHINDAEQETDKQYEIAFPALARYFHTYFDSGVKSMQFVMDKGTTERPLPGDSYWIENSRSSFVYWFESGLHLVATGTLRAQFDAEQKLELFEFSTTGHEEYVSLKSVIKAATPAHNWVKDWQKLNSQDIKSSPEMSKKTKQKQLKSPQNPPPDALVDLPPSAVNASMGIPEAVFQFLELAEVMGQMGPLFGYCHSHPGVGAYAAVDQYVSQINNMNAAQNMVQGPRTPGFPNMQMGASPAMANIQLPGSPHVVGSPIPAHMQAPGMQIQRSHQGTSSSGPSANTSPASNKRRRPSGVKTEDDGGSAPTPGAAGQVNGVQGKKNPPTPRMPKKAKTGN</sequence>
<feature type="region of interest" description="Disordered" evidence="1">
    <location>
        <begin position="176"/>
        <end position="321"/>
    </location>
</feature>
<feature type="compositionally biased region" description="Low complexity" evidence="1">
    <location>
        <begin position="176"/>
        <end position="187"/>
    </location>
</feature>
<feature type="compositionally biased region" description="Low complexity" evidence="1">
    <location>
        <begin position="202"/>
        <end position="263"/>
    </location>
</feature>
<dbReference type="AlphaFoldDB" id="A0A2N3NKZ3"/>
<accession>A0A2N3NKZ3</accession>
<reference evidence="2 3" key="1">
    <citation type="journal article" date="2017" name="G3 (Bethesda)">
        <title>First Draft Genome Sequence of the Pathogenic Fungus Lomentospora prolificans (Formerly Scedosporium prolificans).</title>
        <authorList>
            <person name="Luo R."/>
            <person name="Zimin A."/>
            <person name="Workman R."/>
            <person name="Fan Y."/>
            <person name="Pertea G."/>
            <person name="Grossman N."/>
            <person name="Wear M.P."/>
            <person name="Jia B."/>
            <person name="Miller H."/>
            <person name="Casadevall A."/>
            <person name="Timp W."/>
            <person name="Zhang S.X."/>
            <person name="Salzberg S.L."/>
        </authorList>
    </citation>
    <scope>NUCLEOTIDE SEQUENCE [LARGE SCALE GENOMIC DNA]</scope>
    <source>
        <strain evidence="2 3">JHH-5317</strain>
    </source>
</reference>
<organism evidence="2 3">
    <name type="scientific">Lomentospora prolificans</name>
    <dbReference type="NCBI Taxonomy" id="41688"/>
    <lineage>
        <taxon>Eukaryota</taxon>
        <taxon>Fungi</taxon>
        <taxon>Dikarya</taxon>
        <taxon>Ascomycota</taxon>
        <taxon>Pezizomycotina</taxon>
        <taxon>Sordariomycetes</taxon>
        <taxon>Hypocreomycetidae</taxon>
        <taxon>Microascales</taxon>
        <taxon>Microascaceae</taxon>
        <taxon>Lomentospora</taxon>
    </lineage>
</organism>
<name>A0A2N3NKZ3_9PEZI</name>
<feature type="region of interest" description="Disordered" evidence="1">
    <location>
        <begin position="516"/>
        <end position="547"/>
    </location>
</feature>
<feature type="compositionally biased region" description="Polar residues" evidence="1">
    <location>
        <begin position="188"/>
        <end position="201"/>
    </location>
</feature>
<proteinExistence type="predicted"/>
<dbReference type="VEuPathDB" id="FungiDB:jhhlp_000430"/>
<dbReference type="OrthoDB" id="774557at2759"/>
<feature type="compositionally biased region" description="Low complexity" evidence="1">
    <location>
        <begin position="287"/>
        <end position="321"/>
    </location>
</feature>
<evidence type="ECO:0000256" key="1">
    <source>
        <dbReference type="SAM" id="MobiDB-lite"/>
    </source>
</evidence>
<dbReference type="EMBL" id="NLAX01000002">
    <property type="protein sequence ID" value="PKS13089.1"/>
    <property type="molecule type" value="Genomic_DNA"/>
</dbReference>
<dbReference type="Proteomes" id="UP000233524">
    <property type="component" value="Unassembled WGS sequence"/>
</dbReference>
<keyword evidence="3" id="KW-1185">Reference proteome</keyword>
<dbReference type="InterPro" id="IPR029005">
    <property type="entry name" value="LIM-bd/SEUSS"/>
</dbReference>
<dbReference type="PANTHER" id="PTHR10378">
    <property type="entry name" value="LIM DOMAIN-BINDING PROTEIN"/>
    <property type="match status" value="1"/>
</dbReference>
<feature type="region of interest" description="Disordered" evidence="1">
    <location>
        <begin position="653"/>
        <end position="725"/>
    </location>
</feature>
<comment type="caution">
    <text evidence="2">The sequence shown here is derived from an EMBL/GenBank/DDBJ whole genome shotgun (WGS) entry which is preliminary data.</text>
</comment>
<dbReference type="STRING" id="41688.A0A2N3NKZ3"/>
<gene>
    <name evidence="2" type="ORF">jhhlp_000430</name>
</gene>
<feature type="region of interest" description="Disordered" evidence="1">
    <location>
        <begin position="1"/>
        <end position="50"/>
    </location>
</feature>
<dbReference type="InParanoid" id="A0A2N3NKZ3"/>
<evidence type="ECO:0000313" key="3">
    <source>
        <dbReference type="Proteomes" id="UP000233524"/>
    </source>
</evidence>
<evidence type="ECO:0000313" key="2">
    <source>
        <dbReference type="EMBL" id="PKS13089.1"/>
    </source>
</evidence>
<dbReference type="Pfam" id="PF01803">
    <property type="entry name" value="LIM_bind"/>
    <property type="match status" value="1"/>
</dbReference>